<sequence>MLASAGLMAPSVNHGANSNASEDRVSPSITKMTELVPKICFQKLRDCAKSIFKTDNQLTMATPSFPKLRLDKAKSDFFLSEAFDEWARHSSADDAMFNTFGSHYGDDDLARMLTTAKPTSENSIVTRLREMENCREKYECSNTYDQNLLKTSALGMWINNAFNTLEKPVDEIVRALKAHNDDVLVAKLMALSRNDVSSGMAWKLERSLTETWQRNESLLRFNEEGTSRFTNPALGIRVSYAMRKSQDPFEFVKGIDDAQLARMLGTATKRRLEGPTSNGWVAGNAEFHLLNTW</sequence>
<feature type="region of interest" description="Disordered" evidence="1">
    <location>
        <begin position="1"/>
        <end position="25"/>
    </location>
</feature>
<dbReference type="AlphaFoldDB" id="A0A8S9UAU6"/>
<organism evidence="2 3">
    <name type="scientific">Phytophthora infestans</name>
    <name type="common">Potato late blight agent</name>
    <name type="synonym">Botrytis infestans</name>
    <dbReference type="NCBI Taxonomy" id="4787"/>
    <lineage>
        <taxon>Eukaryota</taxon>
        <taxon>Sar</taxon>
        <taxon>Stramenopiles</taxon>
        <taxon>Oomycota</taxon>
        <taxon>Peronosporomycetes</taxon>
        <taxon>Peronosporales</taxon>
        <taxon>Peronosporaceae</taxon>
        <taxon>Phytophthora</taxon>
    </lineage>
</organism>
<reference evidence="2" key="1">
    <citation type="submission" date="2020-03" db="EMBL/GenBank/DDBJ databases">
        <title>Hybrid Assembly of Korean Phytophthora infestans isolates.</title>
        <authorList>
            <person name="Prokchorchik M."/>
            <person name="Lee Y."/>
            <person name="Seo J."/>
            <person name="Cho J.-H."/>
            <person name="Park Y.-E."/>
            <person name="Jang D.-C."/>
            <person name="Im J.-S."/>
            <person name="Choi J.-G."/>
            <person name="Park H.-J."/>
            <person name="Lee G.-B."/>
            <person name="Lee Y.-G."/>
            <person name="Hong S.-Y."/>
            <person name="Cho K."/>
            <person name="Sohn K.H."/>
        </authorList>
    </citation>
    <scope>NUCLEOTIDE SEQUENCE</scope>
    <source>
        <strain evidence="2">KR_2_A2</strain>
    </source>
</reference>
<name>A0A8S9UAU6_PHYIN</name>
<evidence type="ECO:0000313" key="3">
    <source>
        <dbReference type="Proteomes" id="UP000704712"/>
    </source>
</evidence>
<protein>
    <recommendedName>
        <fullName evidence="4">Secreted RxLR effector peptide protein</fullName>
    </recommendedName>
</protein>
<evidence type="ECO:0008006" key="4">
    <source>
        <dbReference type="Google" id="ProtNLM"/>
    </source>
</evidence>
<evidence type="ECO:0000256" key="1">
    <source>
        <dbReference type="SAM" id="MobiDB-lite"/>
    </source>
</evidence>
<evidence type="ECO:0000313" key="2">
    <source>
        <dbReference type="EMBL" id="KAF4136667.1"/>
    </source>
</evidence>
<dbReference type="EMBL" id="JAACNO010001912">
    <property type="protein sequence ID" value="KAF4136667.1"/>
    <property type="molecule type" value="Genomic_DNA"/>
</dbReference>
<gene>
    <name evidence="2" type="ORF">GN958_ATG14157</name>
</gene>
<proteinExistence type="predicted"/>
<comment type="caution">
    <text evidence="2">The sequence shown here is derived from an EMBL/GenBank/DDBJ whole genome shotgun (WGS) entry which is preliminary data.</text>
</comment>
<accession>A0A8S9UAU6</accession>
<dbReference type="Proteomes" id="UP000704712">
    <property type="component" value="Unassembled WGS sequence"/>
</dbReference>